<dbReference type="AlphaFoldDB" id="A0A381U1P7"/>
<protein>
    <submittedName>
        <fullName evidence="1">Uncharacterized protein</fullName>
    </submittedName>
</protein>
<proteinExistence type="predicted"/>
<accession>A0A381U1P7</accession>
<name>A0A381U1P7_9ZZZZ</name>
<evidence type="ECO:0000313" key="1">
    <source>
        <dbReference type="EMBL" id="SVA21187.1"/>
    </source>
</evidence>
<reference evidence="1" key="1">
    <citation type="submission" date="2018-05" db="EMBL/GenBank/DDBJ databases">
        <authorList>
            <person name="Lanie J.A."/>
            <person name="Ng W.-L."/>
            <person name="Kazmierczak K.M."/>
            <person name="Andrzejewski T.M."/>
            <person name="Davidsen T.M."/>
            <person name="Wayne K.J."/>
            <person name="Tettelin H."/>
            <person name="Glass J.I."/>
            <person name="Rusch D."/>
            <person name="Podicherti R."/>
            <person name="Tsui H.-C.T."/>
            <person name="Winkler M.E."/>
        </authorList>
    </citation>
    <scope>NUCLEOTIDE SEQUENCE</scope>
</reference>
<sequence>MHVQMTSRPKTLVHKITVRINNDPALIAVRSSDTPDRHHRVPIQRHTTLRRVDDIHAHAPFIRLSQFSKCPNCRCGSALASNHATQVVSSSRQLNVRDVSSVSFSNGHIIRAVCQRLGNHFNDVA</sequence>
<organism evidence="1">
    <name type="scientific">marine metagenome</name>
    <dbReference type="NCBI Taxonomy" id="408172"/>
    <lineage>
        <taxon>unclassified sequences</taxon>
        <taxon>metagenomes</taxon>
        <taxon>ecological metagenomes</taxon>
    </lineage>
</organism>
<dbReference type="EMBL" id="UINC01005416">
    <property type="protein sequence ID" value="SVA21187.1"/>
    <property type="molecule type" value="Genomic_DNA"/>
</dbReference>
<gene>
    <name evidence="1" type="ORF">METZ01_LOCUS74041</name>
</gene>